<dbReference type="InterPro" id="IPR020751">
    <property type="entry name" value="aa-tRNA-synth_I_codon-bd_sub2"/>
</dbReference>
<feature type="binding site" evidence="7">
    <location>
        <position position="254"/>
    </location>
    <ligand>
        <name>ATP</name>
        <dbReference type="ChEBI" id="CHEBI:30616"/>
    </ligand>
</feature>
<feature type="binding site" evidence="7">
    <location>
        <position position="136"/>
    </location>
    <ligand>
        <name>Zn(2+)</name>
        <dbReference type="ChEBI" id="CHEBI:29105"/>
    </ligand>
</feature>
<name>A0A317JPZ9_9BACT</name>
<dbReference type="GO" id="GO:0008270">
    <property type="term" value="F:zinc ion binding"/>
    <property type="evidence" value="ECO:0007669"/>
    <property type="project" value="UniProtKB-UniRule"/>
</dbReference>
<gene>
    <name evidence="7" type="primary">gltX</name>
    <name evidence="10" type="ORF">C5B42_00505</name>
</gene>
<keyword evidence="2 7" id="KW-0436">Ligase</keyword>
<comment type="cofactor">
    <cofactor evidence="7">
        <name>Zn(2+)</name>
        <dbReference type="ChEBI" id="CHEBI:29105"/>
    </cofactor>
    <text evidence="7">Binds 1 zinc ion per subunit.</text>
</comment>
<keyword evidence="6 7" id="KW-0030">Aminoacyl-tRNA synthetase</keyword>
<dbReference type="InterPro" id="IPR008925">
    <property type="entry name" value="aa_tRNA-synth_I_cd-bd_sf"/>
</dbReference>
<dbReference type="Proteomes" id="UP000246104">
    <property type="component" value="Unassembled WGS sequence"/>
</dbReference>
<dbReference type="Pfam" id="PF19269">
    <property type="entry name" value="Anticodon_2"/>
    <property type="match status" value="1"/>
</dbReference>
<comment type="function">
    <text evidence="7">Catalyzes the attachment of glutamate to tRNA(Glu) in a two-step reaction: glutamate is first activated by ATP to form Glu-AMP and then transferred to the acceptor end of tRNA(Glu).</text>
</comment>
<keyword evidence="7" id="KW-0479">Metal-binding</keyword>
<dbReference type="InterPro" id="IPR045462">
    <property type="entry name" value="aa-tRNA-synth_I_cd-bd"/>
</dbReference>
<dbReference type="PANTHER" id="PTHR43311">
    <property type="entry name" value="GLUTAMATE--TRNA LIGASE"/>
    <property type="match status" value="1"/>
</dbReference>
<dbReference type="PRINTS" id="PR00987">
    <property type="entry name" value="TRNASYNTHGLU"/>
</dbReference>
<dbReference type="EC" id="6.1.1.17" evidence="7"/>
<dbReference type="Pfam" id="PF00749">
    <property type="entry name" value="tRNA-synt_1c"/>
    <property type="match status" value="1"/>
</dbReference>
<feature type="binding site" evidence="7">
    <location>
        <position position="107"/>
    </location>
    <ligand>
        <name>Zn(2+)</name>
        <dbReference type="ChEBI" id="CHEBI:29105"/>
    </ligand>
</feature>
<evidence type="ECO:0000256" key="7">
    <source>
        <dbReference type="HAMAP-Rule" id="MF_00022"/>
    </source>
</evidence>
<comment type="caution">
    <text evidence="10">The sequence shown here is derived from an EMBL/GenBank/DDBJ whole genome shotgun (WGS) entry which is preliminary data.</text>
</comment>
<dbReference type="InterPro" id="IPR000924">
    <property type="entry name" value="Glu/Gln-tRNA-synth"/>
</dbReference>
<dbReference type="PANTHER" id="PTHR43311:SF2">
    <property type="entry name" value="GLUTAMATE--TRNA LIGASE, MITOCHONDRIAL-RELATED"/>
    <property type="match status" value="1"/>
</dbReference>
<evidence type="ECO:0000313" key="10">
    <source>
        <dbReference type="EMBL" id="PWU24165.1"/>
    </source>
</evidence>
<evidence type="ECO:0000256" key="6">
    <source>
        <dbReference type="ARBA" id="ARBA00023146"/>
    </source>
</evidence>
<dbReference type="NCBIfam" id="TIGR00464">
    <property type="entry name" value="gltX_bact"/>
    <property type="match status" value="1"/>
</dbReference>
<evidence type="ECO:0000259" key="9">
    <source>
        <dbReference type="Pfam" id="PF19269"/>
    </source>
</evidence>
<feature type="binding site" evidence="7">
    <location>
        <position position="109"/>
    </location>
    <ligand>
        <name>Zn(2+)</name>
        <dbReference type="ChEBI" id="CHEBI:29105"/>
    </ligand>
</feature>
<evidence type="ECO:0000256" key="5">
    <source>
        <dbReference type="ARBA" id="ARBA00022917"/>
    </source>
</evidence>
<proteinExistence type="inferred from homology"/>
<dbReference type="GO" id="GO:0000049">
    <property type="term" value="F:tRNA binding"/>
    <property type="evidence" value="ECO:0007669"/>
    <property type="project" value="InterPro"/>
</dbReference>
<accession>A0A317JPZ9</accession>
<keyword evidence="4 7" id="KW-0067">ATP-binding</keyword>
<comment type="subunit">
    <text evidence="7">Monomer.</text>
</comment>
<dbReference type="SUPFAM" id="SSF52374">
    <property type="entry name" value="Nucleotidylyl transferase"/>
    <property type="match status" value="1"/>
</dbReference>
<organism evidence="10 11">
    <name type="scientific">Candidatus Cerribacteria bacterium 'Amazon FNV 2010 28 9'</name>
    <dbReference type="NCBI Taxonomy" id="2081795"/>
    <lineage>
        <taxon>Bacteria</taxon>
        <taxon>Candidatus Cerribacteria</taxon>
    </lineage>
</organism>
<comment type="subcellular location">
    <subcellularLocation>
        <location evidence="7">Cytoplasm</location>
    </subcellularLocation>
</comment>
<feature type="short sequence motif" description="'KMSKS' region" evidence="7">
    <location>
        <begin position="251"/>
        <end position="255"/>
    </location>
</feature>
<dbReference type="InterPro" id="IPR004527">
    <property type="entry name" value="Glu-tRNA-ligase_bac/mito"/>
</dbReference>
<protein>
    <recommendedName>
        <fullName evidence="7">Glutamate--tRNA ligase</fullName>
        <ecNumber evidence="7">6.1.1.17</ecNumber>
    </recommendedName>
    <alternativeName>
        <fullName evidence="7">Glutamyl-tRNA synthetase</fullName>
        <shortName evidence="7">GluRS</shortName>
    </alternativeName>
</protein>
<keyword evidence="5 7" id="KW-0648">Protein biosynthesis</keyword>
<dbReference type="HAMAP" id="MF_00022">
    <property type="entry name" value="Glu_tRNA_synth_type1"/>
    <property type="match status" value="1"/>
</dbReference>
<dbReference type="InterPro" id="IPR033910">
    <property type="entry name" value="GluRS_core"/>
</dbReference>
<evidence type="ECO:0000256" key="4">
    <source>
        <dbReference type="ARBA" id="ARBA00022840"/>
    </source>
</evidence>
<evidence type="ECO:0000313" key="11">
    <source>
        <dbReference type="Proteomes" id="UP000246104"/>
    </source>
</evidence>
<dbReference type="Gene3D" id="3.40.50.620">
    <property type="entry name" value="HUPs"/>
    <property type="match status" value="1"/>
</dbReference>
<feature type="short sequence motif" description="'HIGH' region" evidence="7">
    <location>
        <begin position="10"/>
        <end position="20"/>
    </location>
</feature>
<dbReference type="GO" id="GO:0004818">
    <property type="term" value="F:glutamate-tRNA ligase activity"/>
    <property type="evidence" value="ECO:0007669"/>
    <property type="project" value="UniProtKB-UniRule"/>
</dbReference>
<comment type="catalytic activity">
    <reaction evidence="7">
        <text>tRNA(Glu) + L-glutamate + ATP = L-glutamyl-tRNA(Glu) + AMP + diphosphate</text>
        <dbReference type="Rhea" id="RHEA:23540"/>
        <dbReference type="Rhea" id="RHEA-COMP:9663"/>
        <dbReference type="Rhea" id="RHEA-COMP:9680"/>
        <dbReference type="ChEBI" id="CHEBI:29985"/>
        <dbReference type="ChEBI" id="CHEBI:30616"/>
        <dbReference type="ChEBI" id="CHEBI:33019"/>
        <dbReference type="ChEBI" id="CHEBI:78442"/>
        <dbReference type="ChEBI" id="CHEBI:78520"/>
        <dbReference type="ChEBI" id="CHEBI:456215"/>
        <dbReference type="EC" id="6.1.1.17"/>
    </reaction>
</comment>
<evidence type="ECO:0000259" key="8">
    <source>
        <dbReference type="Pfam" id="PF00749"/>
    </source>
</evidence>
<dbReference type="GO" id="GO:0005829">
    <property type="term" value="C:cytosol"/>
    <property type="evidence" value="ECO:0007669"/>
    <property type="project" value="TreeGrafter"/>
</dbReference>
<dbReference type="InterPro" id="IPR049940">
    <property type="entry name" value="GluQ/Sye"/>
</dbReference>
<dbReference type="InterPro" id="IPR020058">
    <property type="entry name" value="Glu/Gln-tRNA-synth_Ib_cat-dom"/>
</dbReference>
<reference evidence="10 11" key="1">
    <citation type="submission" date="2018-02" db="EMBL/GenBank/DDBJ databases">
        <title>Genomic Reconstructions from Amazon Rainforest and Pasture Soil Reveal Novel Insights into the Physiology of Candidate Phyla in Tropical Sites.</title>
        <authorList>
            <person name="Kroeger M.E."/>
            <person name="Delmont T."/>
            <person name="Eren A.M."/>
            <person name="Guo J."/>
            <person name="Meyer K.M."/>
            <person name="Khan K."/>
            <person name="Rodrigues J.L.M."/>
            <person name="Bohannan B.J.M."/>
            <person name="Tringe S."/>
            <person name="Borges C.D."/>
            <person name="Tiedje J."/>
            <person name="Tsai S.M."/>
            <person name="Nusslein K."/>
        </authorList>
    </citation>
    <scope>NUCLEOTIDE SEQUENCE [LARGE SCALE GENOMIC DNA]</scope>
    <source>
        <strain evidence="10">Amazon FNV 2010 28 9</strain>
    </source>
</reference>
<evidence type="ECO:0000256" key="1">
    <source>
        <dbReference type="ARBA" id="ARBA00007894"/>
    </source>
</evidence>
<comment type="similarity">
    <text evidence="1 7">Belongs to the class-I aminoacyl-tRNA synthetase family. Glutamate--tRNA ligase type 1 subfamily.</text>
</comment>
<dbReference type="InterPro" id="IPR014729">
    <property type="entry name" value="Rossmann-like_a/b/a_fold"/>
</dbReference>
<dbReference type="GO" id="GO:0005524">
    <property type="term" value="F:ATP binding"/>
    <property type="evidence" value="ECO:0007669"/>
    <property type="project" value="UniProtKB-UniRule"/>
</dbReference>
<dbReference type="CDD" id="cd00808">
    <property type="entry name" value="GluRS_core"/>
    <property type="match status" value="1"/>
</dbReference>
<keyword evidence="7" id="KW-0862">Zinc</keyword>
<dbReference type="AlphaFoldDB" id="A0A317JPZ9"/>
<dbReference type="GO" id="GO:0006424">
    <property type="term" value="P:glutamyl-tRNA aminoacylation"/>
    <property type="evidence" value="ECO:0007669"/>
    <property type="project" value="UniProtKB-UniRule"/>
</dbReference>
<feature type="domain" description="Aminoacyl-tRNA synthetase class I anticodon-binding" evidence="9">
    <location>
        <begin position="334"/>
        <end position="475"/>
    </location>
</feature>
<evidence type="ECO:0000256" key="2">
    <source>
        <dbReference type="ARBA" id="ARBA00022598"/>
    </source>
</evidence>
<sequence>MSIVRTRIAPSPTGIAHIGTAYMALFNYAFAHKHGGEFIVRIEDTDRKRFVEGAEQVIYDALYWLNIPHTEGADIGGPYSPYRQSERLRMYTKAAQELVDKGHAYYCFCDAQTLDAMRTEQQARKEIPRYDRRCLHLSAQEIERKLANGEPHVIRMKMPDNEIISWNDLIRGFVEINTKELDDQVLMKSDGFPTYHLGVVVDDHDMKITHVIRGEEWISSTPKHILLYQYFGWELPQFAHMPLLRNPDKTKMSKRKNDVSIPFYKEKGYIADALRNYLCLLGWSHPQEKDIFSLDEFISAFTMERMQKTGPVFDIAKLNWMNGKYIREVLTMDELMRELQSFLPSDFPKELLPQIVPLVRDRLVTLADIESLTDFFYRNLPLTKEALIPKKTTVEEAKQFLQVAIEQLEKFDEKDWVATDMETAVRNACDARGWNRGAFFMTLRVGVTGKTVTPPLFDTIQVLGKEKTLKRLHHAMGILAA</sequence>
<dbReference type="EMBL" id="PSRQ01000009">
    <property type="protein sequence ID" value="PWU24165.1"/>
    <property type="molecule type" value="Genomic_DNA"/>
</dbReference>
<feature type="domain" description="Glutamyl/glutaminyl-tRNA synthetase class Ib catalytic" evidence="8">
    <location>
        <begin position="4"/>
        <end position="320"/>
    </location>
</feature>
<keyword evidence="3 7" id="KW-0547">Nucleotide-binding</keyword>
<dbReference type="Gene3D" id="1.10.10.350">
    <property type="match status" value="1"/>
</dbReference>
<dbReference type="FunFam" id="3.40.50.620:FF:000045">
    <property type="entry name" value="Glutamate--tRNA ligase, mitochondrial"/>
    <property type="match status" value="1"/>
</dbReference>
<feature type="binding site" evidence="7">
    <location>
        <position position="134"/>
    </location>
    <ligand>
        <name>Zn(2+)</name>
        <dbReference type="ChEBI" id="CHEBI:29105"/>
    </ligand>
</feature>
<evidence type="ECO:0000256" key="3">
    <source>
        <dbReference type="ARBA" id="ARBA00022741"/>
    </source>
</evidence>
<dbReference type="SUPFAM" id="SSF48163">
    <property type="entry name" value="An anticodon-binding domain of class I aminoacyl-tRNA synthetases"/>
    <property type="match status" value="1"/>
</dbReference>
<keyword evidence="7" id="KW-0963">Cytoplasm</keyword>